<dbReference type="GeneID" id="55011676"/>
<evidence type="ECO:0000256" key="1">
    <source>
        <dbReference type="SAM" id="Phobius"/>
    </source>
</evidence>
<dbReference type="Proteomes" id="UP000292772">
    <property type="component" value="Segment"/>
</dbReference>
<dbReference type="EMBL" id="MK524510">
    <property type="protein sequence ID" value="QBI98090.1"/>
    <property type="molecule type" value="Genomic_DNA"/>
</dbReference>
<keyword evidence="1" id="KW-1133">Transmembrane helix</keyword>
<feature type="transmembrane region" description="Helical" evidence="1">
    <location>
        <begin position="6"/>
        <end position="37"/>
    </location>
</feature>
<keyword evidence="3" id="KW-1185">Reference proteome</keyword>
<keyword evidence="1" id="KW-0472">Membrane</keyword>
<sequence>MFLDILAHLLALAGTIALSSVLLAVALAALTGAAFLIRLWWRS</sequence>
<accession>A0A481VWE4</accession>
<evidence type="ECO:0000313" key="3">
    <source>
        <dbReference type="Proteomes" id="UP000292772"/>
    </source>
</evidence>
<organism evidence="2 3">
    <name type="scientific">Microbacterium phage Fireman</name>
    <dbReference type="NCBI Taxonomy" id="2530118"/>
    <lineage>
        <taxon>Viruses</taxon>
        <taxon>Duplodnaviria</taxon>
        <taxon>Heunggongvirae</taxon>
        <taxon>Uroviricota</taxon>
        <taxon>Caudoviricetes</taxon>
        <taxon>Hodgkinviridae</taxon>
        <taxon>Metamorphoovirus</taxon>
        <taxon>Metamorphoovirus fireman</taxon>
    </lineage>
</organism>
<proteinExistence type="predicted"/>
<dbReference type="RefSeq" id="YP_009820242.1">
    <property type="nucleotide sequence ID" value="NC_048165.1"/>
</dbReference>
<gene>
    <name evidence="2" type="primary">6</name>
    <name evidence="2" type="ORF">SEA_FIREMAN_6</name>
</gene>
<protein>
    <submittedName>
        <fullName evidence="2">Uncharacterized protein</fullName>
    </submittedName>
</protein>
<dbReference type="KEGG" id="vg:55011676"/>
<name>A0A481VWE4_9CAUD</name>
<keyword evidence="1" id="KW-0812">Transmembrane</keyword>
<evidence type="ECO:0000313" key="2">
    <source>
        <dbReference type="EMBL" id="QBI98090.1"/>
    </source>
</evidence>
<reference evidence="2 3" key="1">
    <citation type="submission" date="2019-02" db="EMBL/GenBank/DDBJ databases">
        <authorList>
            <person name="Batt M."/>
            <person name="McKinney A."/>
            <person name="Svoboda C."/>
            <person name="Garlena R.A."/>
            <person name="Russell D.A."/>
            <person name="Pope W.H."/>
            <person name="Jacobs-Sera D."/>
            <person name="Hatfull G.F."/>
        </authorList>
    </citation>
    <scope>NUCLEOTIDE SEQUENCE [LARGE SCALE GENOMIC DNA]</scope>
</reference>